<sequence>MDPVQPPLGGGGKCLRPITVAAVLPGNATAKLRISPIVKMVKHRLADELSLQPDGKIHRRAVAVVPLCHLVKAPFLHRAAKTRHIVIAPPPVSLSIQHQRIVGGNVLLRQLGEGQPLRGQHRQGLYMAQQLILGGKVILGSQMVRPVLQLRGPQPPVGGVVFPVEPDGVPGKVPGKGLHHGGIDPRIGIQRLFDVDNQGVAAPLRQRQREKLFSAHHSPAEEPRLIQPTHRPLCQF</sequence>
<reference evidence="1" key="1">
    <citation type="submission" date="2019-08" db="EMBL/GenBank/DDBJ databases">
        <authorList>
            <person name="Kucharzyk K."/>
            <person name="Murdoch R.W."/>
            <person name="Higgins S."/>
            <person name="Loffler F."/>
        </authorList>
    </citation>
    <scope>NUCLEOTIDE SEQUENCE</scope>
</reference>
<gene>
    <name evidence="1" type="ORF">SDC9_131541</name>
</gene>
<organism evidence="1">
    <name type="scientific">bioreactor metagenome</name>
    <dbReference type="NCBI Taxonomy" id="1076179"/>
    <lineage>
        <taxon>unclassified sequences</taxon>
        <taxon>metagenomes</taxon>
        <taxon>ecological metagenomes</taxon>
    </lineage>
</organism>
<dbReference type="EMBL" id="VSSQ01033008">
    <property type="protein sequence ID" value="MPM84469.1"/>
    <property type="molecule type" value="Genomic_DNA"/>
</dbReference>
<proteinExistence type="predicted"/>
<dbReference type="AlphaFoldDB" id="A0A645D5I2"/>
<comment type="caution">
    <text evidence="1">The sequence shown here is derived from an EMBL/GenBank/DDBJ whole genome shotgun (WGS) entry which is preliminary data.</text>
</comment>
<protein>
    <submittedName>
        <fullName evidence="1">Uncharacterized protein</fullName>
    </submittedName>
</protein>
<accession>A0A645D5I2</accession>
<evidence type="ECO:0000313" key="1">
    <source>
        <dbReference type="EMBL" id="MPM84469.1"/>
    </source>
</evidence>
<name>A0A645D5I2_9ZZZZ</name>